<dbReference type="PANTHER" id="PTHR44279:SF2">
    <property type="entry name" value="HYDROXYSTEROID (11-BETA) DEHYDROGENASE 1-LIKE B-RELATED"/>
    <property type="match status" value="1"/>
</dbReference>
<dbReference type="OrthoDB" id="1933717at2759"/>
<dbReference type="EnsemblMetazoa" id="Aqu2.1.30579_001">
    <property type="protein sequence ID" value="Aqu2.1.30579_001"/>
    <property type="gene ID" value="Aqu2.1.30579"/>
</dbReference>
<dbReference type="InterPro" id="IPR002347">
    <property type="entry name" value="SDR_fam"/>
</dbReference>
<gene>
    <name evidence="3" type="primary">100631443</name>
</gene>
<dbReference type="EnsemblMetazoa" id="XM_019997065.1">
    <property type="protein sequence ID" value="XP_019852624.1"/>
    <property type="gene ID" value="LOC100631443"/>
</dbReference>
<dbReference type="STRING" id="400682.A0A1X7UST1"/>
<dbReference type="PRINTS" id="PR00081">
    <property type="entry name" value="GDHRDH"/>
</dbReference>
<evidence type="ECO:0000313" key="3">
    <source>
        <dbReference type="EnsemblMetazoa" id="Aqu2.1.30579_001"/>
    </source>
</evidence>
<dbReference type="Pfam" id="PF00106">
    <property type="entry name" value="adh_short"/>
    <property type="match status" value="1"/>
</dbReference>
<dbReference type="GO" id="GO:0016491">
    <property type="term" value="F:oxidoreductase activity"/>
    <property type="evidence" value="ECO:0007669"/>
    <property type="project" value="UniProtKB-KW"/>
</dbReference>
<protein>
    <submittedName>
        <fullName evidence="3">Uncharacterized protein</fullName>
    </submittedName>
</protein>
<keyword evidence="1" id="KW-0560">Oxidoreductase</keyword>
<evidence type="ECO:0000256" key="2">
    <source>
        <dbReference type="SAM" id="Phobius"/>
    </source>
</evidence>
<dbReference type="InterPro" id="IPR036291">
    <property type="entry name" value="NAD(P)-bd_dom_sf"/>
</dbReference>
<organism evidence="3">
    <name type="scientific">Amphimedon queenslandica</name>
    <name type="common">Sponge</name>
    <dbReference type="NCBI Taxonomy" id="400682"/>
    <lineage>
        <taxon>Eukaryota</taxon>
        <taxon>Metazoa</taxon>
        <taxon>Porifera</taxon>
        <taxon>Demospongiae</taxon>
        <taxon>Heteroscleromorpha</taxon>
        <taxon>Haplosclerida</taxon>
        <taxon>Niphatidae</taxon>
        <taxon>Amphimedon</taxon>
    </lineage>
</organism>
<dbReference type="Gene3D" id="3.40.50.720">
    <property type="entry name" value="NAD(P)-binding Rossmann-like Domain"/>
    <property type="match status" value="1"/>
</dbReference>
<dbReference type="KEGG" id="aqu:100631443"/>
<keyword evidence="4" id="KW-1185">Reference proteome</keyword>
<evidence type="ECO:0000256" key="1">
    <source>
        <dbReference type="ARBA" id="ARBA00023002"/>
    </source>
</evidence>
<dbReference type="InterPro" id="IPR020904">
    <property type="entry name" value="Sc_DH/Rdtase_CS"/>
</dbReference>
<keyword evidence="2" id="KW-1133">Transmembrane helix</keyword>
<dbReference type="InterPro" id="IPR051253">
    <property type="entry name" value="11-beta-HSD"/>
</dbReference>
<dbReference type="SUPFAM" id="SSF51735">
    <property type="entry name" value="NAD(P)-binding Rossmann-fold domains"/>
    <property type="match status" value="1"/>
</dbReference>
<keyword evidence="2" id="KW-0472">Membrane</keyword>
<evidence type="ECO:0000313" key="4">
    <source>
        <dbReference type="Proteomes" id="UP000007879"/>
    </source>
</evidence>
<sequence length="299" mass="33476">MFNQAFKFAAKPAIALIIVVSVQFIYNWTYQIDAKEYYQGKGVIITGASKGIGRELAIQAAQLGAKLVIAARTESKLQETALLCQKYTPHVYAVVADVSKEKDCKQIIDIAAHKLERIDIMILNAAFSYPPSWFTQIDQPGDAFLRVFSVNVLQSVFMVQYGLPYLNKSHGSIIAVSSSASQLGMPQVIPYGTSKHGLNGFFKGLRQEFYLTNTPVSITIIPLPYVHTETALKNWKPIGESHGISADVCAQKMLDAIPYRQSWTYIDWSTYIVGHIYSLFPDSIDFIIRKYLPIMSNIF</sequence>
<dbReference type="PANTHER" id="PTHR44279">
    <property type="entry name" value="HYDROXYSTEROID (11-BETA) DEHYDROGENASE 1-LIKE B-RELATED"/>
    <property type="match status" value="1"/>
</dbReference>
<dbReference type="AlphaFoldDB" id="A0A1X7UST1"/>
<dbReference type="Proteomes" id="UP000007879">
    <property type="component" value="Unassembled WGS sequence"/>
</dbReference>
<feature type="transmembrane region" description="Helical" evidence="2">
    <location>
        <begin position="12"/>
        <end position="30"/>
    </location>
</feature>
<dbReference type="InParanoid" id="A0A1X7UST1"/>
<dbReference type="PROSITE" id="PS00061">
    <property type="entry name" value="ADH_SHORT"/>
    <property type="match status" value="1"/>
</dbReference>
<name>A0A1X7UST1_AMPQE</name>
<accession>A0A1X7UST1</accession>
<proteinExistence type="predicted"/>
<reference evidence="4" key="1">
    <citation type="journal article" date="2010" name="Nature">
        <title>The Amphimedon queenslandica genome and the evolution of animal complexity.</title>
        <authorList>
            <person name="Srivastava M."/>
            <person name="Simakov O."/>
            <person name="Chapman J."/>
            <person name="Fahey B."/>
            <person name="Gauthier M.E."/>
            <person name="Mitros T."/>
            <person name="Richards G.S."/>
            <person name="Conaco C."/>
            <person name="Dacre M."/>
            <person name="Hellsten U."/>
            <person name="Larroux C."/>
            <person name="Putnam N.H."/>
            <person name="Stanke M."/>
            <person name="Adamska M."/>
            <person name="Darling A."/>
            <person name="Degnan S.M."/>
            <person name="Oakley T.H."/>
            <person name="Plachetzki D.C."/>
            <person name="Zhai Y."/>
            <person name="Adamski M."/>
            <person name="Calcino A."/>
            <person name="Cummins S.F."/>
            <person name="Goodstein D.M."/>
            <person name="Harris C."/>
            <person name="Jackson D.J."/>
            <person name="Leys S.P."/>
            <person name="Shu S."/>
            <person name="Woodcroft B.J."/>
            <person name="Vervoort M."/>
            <person name="Kosik K.S."/>
            <person name="Manning G."/>
            <person name="Degnan B.M."/>
            <person name="Rokhsar D.S."/>
        </authorList>
    </citation>
    <scope>NUCLEOTIDE SEQUENCE [LARGE SCALE GENOMIC DNA]</scope>
</reference>
<keyword evidence="2" id="KW-0812">Transmembrane</keyword>
<reference evidence="3" key="2">
    <citation type="submission" date="2017-05" db="UniProtKB">
        <authorList>
            <consortium name="EnsemblMetazoa"/>
        </authorList>
    </citation>
    <scope>IDENTIFICATION</scope>
</reference>